<dbReference type="WBParaSite" id="nRc.2.0.1.t26897-RA">
    <property type="protein sequence ID" value="nRc.2.0.1.t26897-RA"/>
    <property type="gene ID" value="nRc.2.0.1.g26897"/>
</dbReference>
<organism evidence="1 2">
    <name type="scientific">Romanomermis culicivorax</name>
    <name type="common">Nematode worm</name>
    <dbReference type="NCBI Taxonomy" id="13658"/>
    <lineage>
        <taxon>Eukaryota</taxon>
        <taxon>Metazoa</taxon>
        <taxon>Ecdysozoa</taxon>
        <taxon>Nematoda</taxon>
        <taxon>Enoplea</taxon>
        <taxon>Dorylaimia</taxon>
        <taxon>Mermithida</taxon>
        <taxon>Mermithoidea</taxon>
        <taxon>Mermithidae</taxon>
        <taxon>Romanomermis</taxon>
    </lineage>
</organism>
<dbReference type="Proteomes" id="UP000887565">
    <property type="component" value="Unplaced"/>
</dbReference>
<accession>A0A915JLD9</accession>
<name>A0A915JLD9_ROMCU</name>
<proteinExistence type="predicted"/>
<evidence type="ECO:0000313" key="1">
    <source>
        <dbReference type="Proteomes" id="UP000887565"/>
    </source>
</evidence>
<dbReference type="AlphaFoldDB" id="A0A915JLD9"/>
<reference evidence="2" key="1">
    <citation type="submission" date="2022-11" db="UniProtKB">
        <authorList>
            <consortium name="WormBaseParasite"/>
        </authorList>
    </citation>
    <scope>IDENTIFICATION</scope>
</reference>
<sequence length="133" mass="14493">MADTVAFESQLLQQQGDVDVSDYAVRIEVNRLNQGIFILLLVIGPELGTQEHVYSRPSKEMMMVWLLSIRENNMVQSSGVAVNVSKTNMVPISKTNMVPQNENGCMSGGNCGLGGDVTLTDASCQLDRAMIAR</sequence>
<keyword evidence="1" id="KW-1185">Reference proteome</keyword>
<evidence type="ECO:0000313" key="2">
    <source>
        <dbReference type="WBParaSite" id="nRc.2.0.1.t26897-RA"/>
    </source>
</evidence>
<protein>
    <submittedName>
        <fullName evidence="2">Uncharacterized protein</fullName>
    </submittedName>
</protein>